<organism evidence="2 3">
    <name type="scientific">Desulfuromonas acetoxidans (strain DSM 684 / 11070)</name>
    <dbReference type="NCBI Taxonomy" id="281689"/>
    <lineage>
        <taxon>Bacteria</taxon>
        <taxon>Pseudomonadati</taxon>
        <taxon>Thermodesulfobacteriota</taxon>
        <taxon>Desulfuromonadia</taxon>
        <taxon>Desulfuromonadales</taxon>
        <taxon>Desulfuromonadaceae</taxon>
        <taxon>Desulfuromonas</taxon>
    </lineage>
</organism>
<dbReference type="Proteomes" id="UP000005695">
    <property type="component" value="Unassembled WGS sequence"/>
</dbReference>
<protein>
    <recommendedName>
        <fullName evidence="4">Cytochrome c domain-containing protein</fullName>
    </recommendedName>
</protein>
<dbReference type="GO" id="GO:0009055">
    <property type="term" value="F:electron transfer activity"/>
    <property type="evidence" value="ECO:0007669"/>
    <property type="project" value="InterPro"/>
</dbReference>
<evidence type="ECO:0000256" key="1">
    <source>
        <dbReference type="SAM" id="SignalP"/>
    </source>
</evidence>
<dbReference type="GO" id="GO:0020037">
    <property type="term" value="F:heme binding"/>
    <property type="evidence" value="ECO:0007669"/>
    <property type="project" value="InterPro"/>
</dbReference>
<reference evidence="2" key="2">
    <citation type="submission" date="2006-05" db="EMBL/GenBank/DDBJ databases">
        <title>Sequencing of the draft genome and assembly of Desulfuromonas acetoxidans DSM 684.</title>
        <authorList>
            <consortium name="US DOE Joint Genome Institute (JGI-PGF)"/>
            <person name="Copeland A."/>
            <person name="Lucas S."/>
            <person name="Lapidus A."/>
            <person name="Barry K."/>
            <person name="Detter J.C."/>
            <person name="Glavina del Rio T."/>
            <person name="Hammon N."/>
            <person name="Israni S."/>
            <person name="Dalin E."/>
            <person name="Tice H."/>
            <person name="Bruce D."/>
            <person name="Pitluck S."/>
            <person name="Richardson P."/>
        </authorList>
    </citation>
    <scope>NUCLEOTIDE SEQUENCE [LARGE SCALE GENOMIC DNA]</scope>
    <source>
        <strain evidence="2">DSM 684</strain>
    </source>
</reference>
<evidence type="ECO:0008006" key="4">
    <source>
        <dbReference type="Google" id="ProtNLM"/>
    </source>
</evidence>
<gene>
    <name evidence="2" type="ORF">Dace_1369</name>
</gene>
<evidence type="ECO:0000313" key="3">
    <source>
        <dbReference type="Proteomes" id="UP000005695"/>
    </source>
</evidence>
<sequence length="147" mass="16963">MEDRLMTKRTWSIILLAIMLFAVPFLAQAQECPTAAPEKKHCKYAEINAALGLRPLGDQALWWQDGNKEFKKNCMNCHHRGNDVGANFLYVESKTQQGWDNVFIRRYPECAKNGSWDSLTKKQLQDINDFLYRYAYGTGGVYESRFG</sequence>
<dbReference type="AlphaFoldDB" id="Q1JYY7"/>
<dbReference type="InterPro" id="IPR036909">
    <property type="entry name" value="Cyt_c-like_dom_sf"/>
</dbReference>
<accession>Q1JYY7</accession>
<name>Q1JYY7_DESA6</name>
<keyword evidence="3" id="KW-1185">Reference proteome</keyword>
<evidence type="ECO:0000313" key="2">
    <source>
        <dbReference type="EMBL" id="EAT15507.1"/>
    </source>
</evidence>
<dbReference type="EMBL" id="AAEW02000010">
    <property type="protein sequence ID" value="EAT15507.1"/>
    <property type="molecule type" value="Genomic_DNA"/>
</dbReference>
<keyword evidence="1" id="KW-0732">Signal</keyword>
<reference evidence="2" key="1">
    <citation type="submission" date="2006-05" db="EMBL/GenBank/DDBJ databases">
        <title>Annotation of the draft genome assembly of Desulfuromonas acetoxidans DSM 684.</title>
        <authorList>
            <consortium name="US DOE Joint Genome Institute (JGI-ORNL)"/>
            <person name="Larimer F."/>
            <person name="Land M."/>
            <person name="Hauser L."/>
        </authorList>
    </citation>
    <scope>NUCLEOTIDE SEQUENCE [LARGE SCALE GENOMIC DNA]</scope>
    <source>
        <strain evidence="2">DSM 684</strain>
    </source>
</reference>
<feature type="signal peptide" evidence="1">
    <location>
        <begin position="1"/>
        <end position="29"/>
    </location>
</feature>
<feature type="chain" id="PRO_5004192307" description="Cytochrome c domain-containing protein" evidence="1">
    <location>
        <begin position="30"/>
        <end position="147"/>
    </location>
</feature>
<comment type="caution">
    <text evidence="2">The sequence shown here is derived from an EMBL/GenBank/DDBJ whole genome shotgun (WGS) entry which is preliminary data.</text>
</comment>
<dbReference type="SUPFAM" id="SSF46626">
    <property type="entry name" value="Cytochrome c"/>
    <property type="match status" value="1"/>
</dbReference>
<proteinExistence type="predicted"/>